<dbReference type="AlphaFoldDB" id="A0A1H3HHQ0"/>
<sequence>MLDSDAKAFGNTATDSRSNLNIASAGLVLTRRRPDGDGSAWRAGSFGLGITRTANYNQNLRYSGRPARNQNIFQRLGQDQNTTLDDLAYDTYLTERDDEGTYVPADFFDTGALDQGESIRTSGSTTQFDLAYGASYLDKLYIGAGVGITSVRYNSENILTASAVNPNDPASAFESLTLRDDIRTTGGGVNLRLGLIYRPIDAVRIGASIQTPTYIQFNETYNSSLQAQFNRPVVVEGQSYRSPRSAADPNLVQYALTTPFKATGGVAVVIGKYGFLSGDVEYLDYSSSRISNYNNNRYDFSFDNDDIKALQQSAVNLRVGGEARFDVFRARLGFAYYGDPYQNSNYDQSRKYLTGGVGVRQNNFFVDVAGVYGKGNTLYTPYTIYGTDGRPSAVDTPVVEVADKQFNFTATAGFLF</sequence>
<dbReference type="STRING" id="651662.SAMN04488069_1062"/>
<dbReference type="EMBL" id="FNOV01000006">
    <property type="protein sequence ID" value="SDY14992.1"/>
    <property type="molecule type" value="Genomic_DNA"/>
</dbReference>
<dbReference type="RefSeq" id="WP_092739561.1">
    <property type="nucleotide sequence ID" value="NZ_FNOV01000006.1"/>
</dbReference>
<dbReference type="Proteomes" id="UP000199249">
    <property type="component" value="Unassembled WGS sequence"/>
</dbReference>
<gene>
    <name evidence="1" type="ORF">SAMN04488069_1062</name>
</gene>
<name>A0A1H3HHQ0_9BACT</name>
<keyword evidence="2" id="KW-1185">Reference proteome</keyword>
<evidence type="ECO:0008006" key="3">
    <source>
        <dbReference type="Google" id="ProtNLM"/>
    </source>
</evidence>
<proteinExistence type="predicted"/>
<reference evidence="2" key="1">
    <citation type="submission" date="2016-10" db="EMBL/GenBank/DDBJ databases">
        <authorList>
            <person name="Varghese N."/>
            <person name="Submissions S."/>
        </authorList>
    </citation>
    <scope>NUCLEOTIDE SEQUENCE [LARGE SCALE GENOMIC DNA]</scope>
    <source>
        <strain evidence="2">CGMCC 1.8975</strain>
    </source>
</reference>
<dbReference type="OrthoDB" id="9765571at2"/>
<protein>
    <recommendedName>
        <fullName evidence="3">Long-chain fatty acid transport protein</fullName>
    </recommendedName>
</protein>
<evidence type="ECO:0000313" key="2">
    <source>
        <dbReference type="Proteomes" id="UP000199249"/>
    </source>
</evidence>
<dbReference type="SUPFAM" id="SSF56935">
    <property type="entry name" value="Porins"/>
    <property type="match status" value="1"/>
</dbReference>
<dbReference type="Gene3D" id="2.40.160.60">
    <property type="entry name" value="Outer membrane protein transport protein (OMPP1/FadL/TodX)"/>
    <property type="match status" value="1"/>
</dbReference>
<accession>A0A1H3HHQ0</accession>
<evidence type="ECO:0000313" key="1">
    <source>
        <dbReference type="EMBL" id="SDY14992.1"/>
    </source>
</evidence>
<organism evidence="1 2">
    <name type="scientific">Hymenobacter psychrophilus</name>
    <dbReference type="NCBI Taxonomy" id="651662"/>
    <lineage>
        <taxon>Bacteria</taxon>
        <taxon>Pseudomonadati</taxon>
        <taxon>Bacteroidota</taxon>
        <taxon>Cytophagia</taxon>
        <taxon>Cytophagales</taxon>
        <taxon>Hymenobacteraceae</taxon>
        <taxon>Hymenobacter</taxon>
    </lineage>
</organism>